<gene>
    <name evidence="1" type="ORF">QAD02_011689</name>
</gene>
<comment type="caution">
    <text evidence="1">The sequence shown here is derived from an EMBL/GenBank/DDBJ whole genome shotgun (WGS) entry which is preliminary data.</text>
</comment>
<keyword evidence="2" id="KW-1185">Reference proteome</keyword>
<organism evidence="1 2">
    <name type="scientific">Eretmocerus hayati</name>
    <dbReference type="NCBI Taxonomy" id="131215"/>
    <lineage>
        <taxon>Eukaryota</taxon>
        <taxon>Metazoa</taxon>
        <taxon>Ecdysozoa</taxon>
        <taxon>Arthropoda</taxon>
        <taxon>Hexapoda</taxon>
        <taxon>Insecta</taxon>
        <taxon>Pterygota</taxon>
        <taxon>Neoptera</taxon>
        <taxon>Endopterygota</taxon>
        <taxon>Hymenoptera</taxon>
        <taxon>Apocrita</taxon>
        <taxon>Proctotrupomorpha</taxon>
        <taxon>Chalcidoidea</taxon>
        <taxon>Aphelinidae</taxon>
        <taxon>Aphelininae</taxon>
        <taxon>Eretmocerus</taxon>
    </lineage>
</organism>
<accession>A0ACC2NYG9</accession>
<protein>
    <submittedName>
        <fullName evidence="1">Uncharacterized protein</fullName>
    </submittedName>
</protein>
<name>A0ACC2NYG9_9HYME</name>
<evidence type="ECO:0000313" key="2">
    <source>
        <dbReference type="Proteomes" id="UP001239111"/>
    </source>
</evidence>
<proteinExistence type="predicted"/>
<dbReference type="EMBL" id="CM056742">
    <property type="protein sequence ID" value="KAJ8675903.1"/>
    <property type="molecule type" value="Genomic_DNA"/>
</dbReference>
<dbReference type="Proteomes" id="UP001239111">
    <property type="component" value="Chromosome 2"/>
</dbReference>
<sequence length="136" mass="15587">MVVVIALPLDSGKDSPEEDKNYSPEQEKLERTRRQGYLEPSRWVKFAEHFPLLQELKKLEEDYVTKHINQFVLSPSEDDEKLNLPDLPGRQTIQGLYDLTKQVPDLLKVFIDDFGERLTSSTESSARGLGARKLAN</sequence>
<reference evidence="1" key="1">
    <citation type="submission" date="2023-04" db="EMBL/GenBank/DDBJ databases">
        <title>A chromosome-level genome assembly of the parasitoid wasp Eretmocerus hayati.</title>
        <authorList>
            <person name="Zhong Y."/>
            <person name="Liu S."/>
            <person name="Liu Y."/>
        </authorList>
    </citation>
    <scope>NUCLEOTIDE SEQUENCE</scope>
    <source>
        <strain evidence="1">ZJU_SS_LIU_2023</strain>
    </source>
</reference>
<evidence type="ECO:0000313" key="1">
    <source>
        <dbReference type="EMBL" id="KAJ8675903.1"/>
    </source>
</evidence>